<dbReference type="InterPro" id="IPR015422">
    <property type="entry name" value="PyrdxlP-dep_Trfase_small"/>
</dbReference>
<dbReference type="InterPro" id="IPR000277">
    <property type="entry name" value="Cys/Met-Metab_PyrdxlP-dep_enz"/>
</dbReference>
<dbReference type="Gene3D" id="3.90.1150.10">
    <property type="entry name" value="Aspartate Aminotransferase, domain 1"/>
    <property type="match status" value="1"/>
</dbReference>
<organism evidence="7 8">
    <name type="scientific">Tersicoccus solisilvae</name>
    <dbReference type="NCBI Taxonomy" id="1882339"/>
    <lineage>
        <taxon>Bacteria</taxon>
        <taxon>Bacillati</taxon>
        <taxon>Actinomycetota</taxon>
        <taxon>Actinomycetes</taxon>
        <taxon>Micrococcales</taxon>
        <taxon>Micrococcaceae</taxon>
        <taxon>Tersicoccus</taxon>
    </lineage>
</organism>
<keyword evidence="3" id="KW-0808">Transferase</keyword>
<dbReference type="InterPro" id="IPR054542">
    <property type="entry name" value="Cys_met_metab_PP"/>
</dbReference>
<accession>A0ABQ1PHY5</accession>
<gene>
    <name evidence="7" type="ORF">GCM10011512_25570</name>
</gene>
<evidence type="ECO:0000256" key="5">
    <source>
        <dbReference type="RuleBase" id="RU362118"/>
    </source>
</evidence>
<dbReference type="InterPro" id="IPR015421">
    <property type="entry name" value="PyrdxlP-dep_Trfase_major"/>
</dbReference>
<evidence type="ECO:0000256" key="2">
    <source>
        <dbReference type="ARBA" id="ARBA00009077"/>
    </source>
</evidence>
<dbReference type="NCBIfam" id="NF005872">
    <property type="entry name" value="PRK07812.1"/>
    <property type="match status" value="1"/>
</dbReference>
<comment type="cofactor">
    <cofactor evidence="1 5">
        <name>pyridoxal 5'-phosphate</name>
        <dbReference type="ChEBI" id="CHEBI:597326"/>
    </cofactor>
</comment>
<dbReference type="PROSITE" id="PS00868">
    <property type="entry name" value="CYS_MET_METAB_PP"/>
    <property type="match status" value="1"/>
</dbReference>
<evidence type="ECO:0000256" key="3">
    <source>
        <dbReference type="ARBA" id="ARBA00022679"/>
    </source>
</evidence>
<dbReference type="InterPro" id="IPR006235">
    <property type="entry name" value="OAc-hSer/O-AcSer_sulfhydrylase"/>
</dbReference>
<comment type="caution">
    <text evidence="7">The sequence shown here is derived from an EMBL/GenBank/DDBJ whole genome shotgun (WGS) entry which is preliminary data.</text>
</comment>
<keyword evidence="4 5" id="KW-0663">Pyridoxal phosphate</keyword>
<dbReference type="Proteomes" id="UP000597761">
    <property type="component" value="Unassembled WGS sequence"/>
</dbReference>
<evidence type="ECO:0000256" key="6">
    <source>
        <dbReference type="SAM" id="MobiDB-lite"/>
    </source>
</evidence>
<dbReference type="Pfam" id="PF01053">
    <property type="entry name" value="Cys_Met_Meta_PP"/>
    <property type="match status" value="1"/>
</dbReference>
<dbReference type="CDD" id="cd00614">
    <property type="entry name" value="CGS_like"/>
    <property type="match status" value="1"/>
</dbReference>
<dbReference type="EMBL" id="BMJI01000019">
    <property type="protein sequence ID" value="GGC97453.1"/>
    <property type="molecule type" value="Genomic_DNA"/>
</dbReference>
<protein>
    <submittedName>
        <fullName evidence="7">Bifunctional o-acetylhomoserine/o-acetylserine sulfhydrylase</fullName>
    </submittedName>
</protein>
<dbReference type="PANTHER" id="PTHR43797">
    <property type="entry name" value="HOMOCYSTEINE/CYSTEINE SYNTHASE"/>
    <property type="match status" value="1"/>
</dbReference>
<dbReference type="Gene3D" id="3.40.640.10">
    <property type="entry name" value="Type I PLP-dependent aspartate aminotransferase-like (Major domain)"/>
    <property type="match status" value="1"/>
</dbReference>
<dbReference type="InterPro" id="IPR015424">
    <property type="entry name" value="PyrdxlP-dep_Trfase"/>
</dbReference>
<reference evidence="8" key="1">
    <citation type="journal article" date="2019" name="Int. J. Syst. Evol. Microbiol.">
        <title>The Global Catalogue of Microorganisms (GCM) 10K type strain sequencing project: providing services to taxonomists for standard genome sequencing and annotation.</title>
        <authorList>
            <consortium name="The Broad Institute Genomics Platform"/>
            <consortium name="The Broad Institute Genome Sequencing Center for Infectious Disease"/>
            <person name="Wu L."/>
            <person name="Ma J."/>
        </authorList>
    </citation>
    <scope>NUCLEOTIDE SEQUENCE [LARGE SCALE GENOMIC DNA]</scope>
    <source>
        <strain evidence="8">CGMCC 1.15480</strain>
    </source>
</reference>
<sequence>MSVSDMQPRLADRQPSNRGGVPRVKTGRRAFARRKRGPVCPEGGAPAARTRRLPSERNGMSDTWSFETRQIHAGQQPDPATGARALPIYQTSSFVFDDADQAASRFALAELGPIYTRIGNPTNEAVENRVASLEGGVGALLLASGSAATTYAILNVAQSGDHIVASPSLYGGTHNLFHFTLPKLGISVSFVENPDDPASWTAAVRPNTKAFFGESISNPRQDVLDIGPVADAAHAAGVPLIVDNTVATPWLIRPFEHGADVVVHSATKYLGGHGNAIAGVIVDAGRFDYTAEPGRFPGFTEPDESYHGLVFGRDLGEGGALGANLSYILKARVQWLRDTGAAASPFNAFLIAQGLETLSLRIDRHVANAQRVAAWLEERDDVLSVAYAGLPSSRWYELGRKYAPKGAGAVLAFELDGGAEAGRRFVDALTLHSNVANIGDVRSLVIHPASTTHSQLSDANQLTAGVSPGLVRLSVGLEHIDDILADLETGFAAVREARAA</sequence>
<comment type="similarity">
    <text evidence="2 5">Belongs to the trans-sulfuration enzymes family.</text>
</comment>
<dbReference type="SUPFAM" id="SSF53383">
    <property type="entry name" value="PLP-dependent transferases"/>
    <property type="match status" value="1"/>
</dbReference>
<feature type="region of interest" description="Disordered" evidence="6">
    <location>
        <begin position="1"/>
        <end position="61"/>
    </location>
</feature>
<evidence type="ECO:0000256" key="1">
    <source>
        <dbReference type="ARBA" id="ARBA00001933"/>
    </source>
</evidence>
<proteinExistence type="inferred from homology"/>
<evidence type="ECO:0000313" key="7">
    <source>
        <dbReference type="EMBL" id="GGC97453.1"/>
    </source>
</evidence>
<keyword evidence="8" id="KW-1185">Reference proteome</keyword>
<dbReference type="PANTHER" id="PTHR43797:SF2">
    <property type="entry name" value="HOMOCYSTEINE_CYSTEINE SYNTHASE"/>
    <property type="match status" value="1"/>
</dbReference>
<feature type="compositionally biased region" description="Basic residues" evidence="6">
    <location>
        <begin position="25"/>
        <end position="37"/>
    </location>
</feature>
<evidence type="ECO:0000256" key="4">
    <source>
        <dbReference type="ARBA" id="ARBA00022898"/>
    </source>
</evidence>
<name>A0ABQ1PHY5_9MICC</name>
<evidence type="ECO:0000313" key="8">
    <source>
        <dbReference type="Proteomes" id="UP000597761"/>
    </source>
</evidence>
<dbReference type="NCBIfam" id="TIGR01326">
    <property type="entry name" value="OAH_OAS_sulfhy"/>
    <property type="match status" value="1"/>
</dbReference>